<evidence type="ECO:0000313" key="2">
    <source>
        <dbReference type="EMBL" id="AAO36066.1"/>
    </source>
</evidence>
<feature type="transmembrane region" description="Helical" evidence="1">
    <location>
        <begin position="68"/>
        <end position="88"/>
    </location>
</feature>
<dbReference type="AlphaFoldDB" id="Q894M6"/>
<keyword evidence="1" id="KW-1133">Transmembrane helix</keyword>
<reference evidence="2 3" key="1">
    <citation type="journal article" date="2003" name="Proc. Natl. Acad. Sci. U.S.A.">
        <title>The genome sequence of Clostridium tetani, the causative agent of tetanus disease.</title>
        <authorList>
            <person name="Brueggemann H."/>
            <person name="Baumer S."/>
            <person name="Fricke W.F."/>
            <person name="Wiezer A."/>
            <person name="Liesegang H."/>
            <person name="Decker I."/>
            <person name="Herzberg C."/>
            <person name="Martinez-Arias R."/>
            <person name="Merkl R."/>
            <person name="Henne A."/>
            <person name="Gottschalk G."/>
        </authorList>
    </citation>
    <scope>NUCLEOTIDE SEQUENCE [LARGE SCALE GENOMIC DNA]</scope>
    <source>
        <strain evidence="3">Massachusetts / E88</strain>
    </source>
</reference>
<feature type="transmembrane region" description="Helical" evidence="1">
    <location>
        <begin position="129"/>
        <end position="150"/>
    </location>
</feature>
<feature type="transmembrane region" description="Helical" evidence="1">
    <location>
        <begin position="30"/>
        <end position="48"/>
    </location>
</feature>
<protein>
    <submittedName>
        <fullName evidence="2">Uncharacterized protein</fullName>
    </submittedName>
</protein>
<name>Q894M6_CLOTE</name>
<evidence type="ECO:0000256" key="1">
    <source>
        <dbReference type="SAM" id="Phobius"/>
    </source>
</evidence>
<sequence>MIIMLFIMGLLIFLLIATHFFGIKIALMTIASILFCISTVRLFFTNVYDRFLQRIVGRSPEFYYSNKYLQSISTYAISVCILLTVNIFEKVENKHLLTTLASIVIMILISIKAINAVSKRVKNKKEKIVILLALILILAVMDVFLCIFLSSHNLI</sequence>
<accession>Q894M6</accession>
<gene>
    <name evidence="2" type="ordered locus">CTC_01513</name>
</gene>
<feature type="transmembrane region" description="Helical" evidence="1">
    <location>
        <begin position="100"/>
        <end position="117"/>
    </location>
</feature>
<organism evidence="2 3">
    <name type="scientific">Clostridium tetani (strain Massachusetts / E88)</name>
    <dbReference type="NCBI Taxonomy" id="212717"/>
    <lineage>
        <taxon>Bacteria</taxon>
        <taxon>Bacillati</taxon>
        <taxon>Bacillota</taxon>
        <taxon>Clostridia</taxon>
        <taxon>Eubacteriales</taxon>
        <taxon>Clostridiaceae</taxon>
        <taxon>Clostridium</taxon>
    </lineage>
</organism>
<dbReference type="HOGENOM" id="CLU_1692474_0_0_9"/>
<dbReference type="EMBL" id="AE015927">
    <property type="protein sequence ID" value="AAO36066.1"/>
    <property type="molecule type" value="Genomic_DNA"/>
</dbReference>
<evidence type="ECO:0000313" key="3">
    <source>
        <dbReference type="Proteomes" id="UP000001412"/>
    </source>
</evidence>
<keyword evidence="3" id="KW-1185">Reference proteome</keyword>
<dbReference type="KEGG" id="ctc:CTC_01513"/>
<keyword evidence="1" id="KW-0812">Transmembrane</keyword>
<dbReference type="Proteomes" id="UP000001412">
    <property type="component" value="Chromosome"/>
</dbReference>
<keyword evidence="1" id="KW-0472">Membrane</keyword>
<proteinExistence type="predicted"/>